<evidence type="ECO:0000313" key="1">
    <source>
        <dbReference type="EMBL" id="WAL61030.1"/>
    </source>
</evidence>
<protein>
    <submittedName>
        <fullName evidence="1">Uncharacterized protein</fullName>
    </submittedName>
</protein>
<sequence length="129" mass="14691">MLKVAYTESGLHIERLNQSVEEWISLRVVLALRTNRRLMVEHGRASILLPMSLPSLPSLETYLKPEEVETIAISICDDEFVEISLQGIWISSCMSEAEGMFVVALSPRTELVLLQLWQASQTCTFPIWR</sequence>
<proteinExistence type="predicted"/>
<reference evidence="1" key="1">
    <citation type="submission" date="2022-12" db="EMBL/GenBank/DDBJ databases">
        <title>Polyphasic identification of a Novel Hot-Spring Cyanobacterium Ocullathermofonsia sinensis gen nov. sp. nov. and Genomic Insights on its Adaptations to the Thermal Habitat.</title>
        <authorList>
            <person name="Daroch M."/>
            <person name="Tang J."/>
            <person name="Jiang Y."/>
        </authorList>
    </citation>
    <scope>NUCLEOTIDE SEQUENCE</scope>
    <source>
        <strain evidence="1">PKUAC-SCTA174</strain>
    </source>
</reference>
<evidence type="ECO:0000313" key="2">
    <source>
        <dbReference type="Proteomes" id="UP001163152"/>
    </source>
</evidence>
<dbReference type="NCBIfam" id="NF045647">
    <property type="entry name" value="alr0857_fam"/>
    <property type="match status" value="1"/>
</dbReference>
<dbReference type="RefSeq" id="WP_268610985.1">
    <property type="nucleotide sequence ID" value="NZ_CP113797.1"/>
</dbReference>
<dbReference type="Proteomes" id="UP001163152">
    <property type="component" value="Chromosome"/>
</dbReference>
<gene>
    <name evidence="1" type="ORF">OXH18_03240</name>
</gene>
<organism evidence="1 2">
    <name type="scientific">Thermocoleostomius sinensis A174</name>
    <dbReference type="NCBI Taxonomy" id="2016057"/>
    <lineage>
        <taxon>Bacteria</taxon>
        <taxon>Bacillati</taxon>
        <taxon>Cyanobacteriota</taxon>
        <taxon>Cyanophyceae</taxon>
        <taxon>Oculatellales</taxon>
        <taxon>Oculatellaceae</taxon>
        <taxon>Thermocoleostomius</taxon>
    </lineage>
</organism>
<dbReference type="EMBL" id="CP113797">
    <property type="protein sequence ID" value="WAL61030.1"/>
    <property type="molecule type" value="Genomic_DNA"/>
</dbReference>
<dbReference type="KEGG" id="tsin:OXH18_03240"/>
<name>A0A9E8ZD18_9CYAN</name>
<accession>A0A9E8ZD18</accession>
<keyword evidence="2" id="KW-1185">Reference proteome</keyword>
<dbReference type="InterPro" id="IPR054664">
    <property type="entry name" value="Alr0857-like"/>
</dbReference>
<dbReference type="AlphaFoldDB" id="A0A9E8ZD18"/>